<dbReference type="EnsemblPlants" id="ONIVA02G27020.1">
    <property type="protein sequence ID" value="ONIVA02G27020.1"/>
    <property type="gene ID" value="ONIVA02G27020"/>
</dbReference>
<evidence type="ECO:0000313" key="3">
    <source>
        <dbReference type="Proteomes" id="UP000006591"/>
    </source>
</evidence>
<dbReference type="Proteomes" id="UP000006591">
    <property type="component" value="Chromosome 2"/>
</dbReference>
<dbReference type="STRING" id="4536.A0A0E0G9Y0"/>
<evidence type="ECO:0000256" key="1">
    <source>
        <dbReference type="SAM" id="MobiDB-lite"/>
    </source>
</evidence>
<reference evidence="2" key="2">
    <citation type="submission" date="2018-04" db="EMBL/GenBank/DDBJ databases">
        <title>OnivRS2 (Oryza nivara Reference Sequence Version 2).</title>
        <authorList>
            <person name="Zhang J."/>
            <person name="Kudrna D."/>
            <person name="Lee S."/>
            <person name="Talag J."/>
            <person name="Rajasekar S."/>
            <person name="Welchert J."/>
            <person name="Hsing Y.-I."/>
            <person name="Wing R.A."/>
        </authorList>
    </citation>
    <scope>NUCLEOTIDE SEQUENCE [LARGE SCALE GENOMIC DNA]</scope>
    <source>
        <strain evidence="2">SL10</strain>
    </source>
</reference>
<proteinExistence type="predicted"/>
<accession>A0A0E0G9Y0</accession>
<dbReference type="OMA" id="TAGPHFC"/>
<dbReference type="AlphaFoldDB" id="A0A0E0G9Y0"/>
<sequence>MVALRRGFKTLAVARAIVLSTAGPHFCAASSSAPQEPRHGPLLVGQQWPSERGRGAPPYHRGDAGSARKPMLAAVHVACVGGGVEVGAACAIVEKSRRRWGEESVWGPRLANDFWLAKFG</sequence>
<dbReference type="HOGENOM" id="CLU_2124924_0_0_1"/>
<protein>
    <submittedName>
        <fullName evidence="2">Uncharacterized protein</fullName>
    </submittedName>
</protein>
<reference evidence="2" key="1">
    <citation type="submission" date="2015-04" db="UniProtKB">
        <authorList>
            <consortium name="EnsemblPlants"/>
        </authorList>
    </citation>
    <scope>IDENTIFICATION</scope>
    <source>
        <strain evidence="2">SL10</strain>
    </source>
</reference>
<dbReference type="Gene3D" id="3.90.226.10">
    <property type="entry name" value="2-enoyl-CoA Hydratase, Chain A, domain 1"/>
    <property type="match status" value="1"/>
</dbReference>
<keyword evidence="3" id="KW-1185">Reference proteome</keyword>
<organism evidence="2">
    <name type="scientific">Oryza nivara</name>
    <name type="common">Indian wild rice</name>
    <name type="synonym">Oryza sativa f. spontanea</name>
    <dbReference type="NCBI Taxonomy" id="4536"/>
    <lineage>
        <taxon>Eukaryota</taxon>
        <taxon>Viridiplantae</taxon>
        <taxon>Streptophyta</taxon>
        <taxon>Embryophyta</taxon>
        <taxon>Tracheophyta</taxon>
        <taxon>Spermatophyta</taxon>
        <taxon>Magnoliopsida</taxon>
        <taxon>Liliopsida</taxon>
        <taxon>Poales</taxon>
        <taxon>Poaceae</taxon>
        <taxon>BOP clade</taxon>
        <taxon>Oryzoideae</taxon>
        <taxon>Oryzeae</taxon>
        <taxon>Oryzinae</taxon>
        <taxon>Oryza</taxon>
    </lineage>
</organism>
<evidence type="ECO:0000313" key="2">
    <source>
        <dbReference type="EnsemblPlants" id="ONIVA02G27020.1"/>
    </source>
</evidence>
<name>A0A0E0G9Y0_ORYNI</name>
<dbReference type="Gramene" id="ONIVA02G27020.1">
    <property type="protein sequence ID" value="ONIVA02G27020.1"/>
    <property type="gene ID" value="ONIVA02G27020"/>
</dbReference>
<feature type="region of interest" description="Disordered" evidence="1">
    <location>
        <begin position="30"/>
        <end position="65"/>
    </location>
</feature>